<dbReference type="GO" id="GO:0006629">
    <property type="term" value="P:lipid metabolic process"/>
    <property type="evidence" value="ECO:0007669"/>
    <property type="project" value="InterPro"/>
</dbReference>
<reference evidence="2 3" key="1">
    <citation type="submission" date="2019-07" db="EMBL/GenBank/DDBJ databases">
        <title>The Draft Genome Sequence of Rhizobium tropici SARCC-755 Associated with Superior Nodulation on Pigeonpea (Cajanus cajan (L.) Millsp.).</title>
        <authorList>
            <person name="Bopape F.L."/>
            <person name="Hassen A.I."/>
            <person name="Swanevelder Z.H."/>
            <person name="Gwata E.T."/>
        </authorList>
    </citation>
    <scope>NUCLEOTIDE SEQUENCE [LARGE SCALE GENOMIC DNA]</scope>
    <source>
        <strain evidence="2 3">SARCC-755</strain>
    </source>
</reference>
<accession>A0A5B0VW82</accession>
<proteinExistence type="predicted"/>
<feature type="domain" description="GP-PDE" evidence="1">
    <location>
        <begin position="102"/>
        <end position="349"/>
    </location>
</feature>
<dbReference type="Proteomes" id="UP000323608">
    <property type="component" value="Unassembled WGS sequence"/>
</dbReference>
<name>A0A5B0VW82_RHITR</name>
<gene>
    <name evidence="2" type="ORF">FP026_19840</name>
</gene>
<comment type="caution">
    <text evidence="2">The sequence shown here is derived from an EMBL/GenBank/DDBJ whole genome shotgun (WGS) entry which is preliminary data.</text>
</comment>
<dbReference type="PANTHER" id="PTHR46211">
    <property type="entry name" value="GLYCEROPHOSPHORYL DIESTER PHOSPHODIESTERASE"/>
    <property type="match status" value="1"/>
</dbReference>
<dbReference type="PROSITE" id="PS51704">
    <property type="entry name" value="GP_PDE"/>
    <property type="match status" value="1"/>
</dbReference>
<dbReference type="AlphaFoldDB" id="A0A5B0VW82"/>
<dbReference type="SUPFAM" id="SSF51695">
    <property type="entry name" value="PLC-like phosphodiesterases"/>
    <property type="match status" value="1"/>
</dbReference>
<dbReference type="GO" id="GO:0008081">
    <property type="term" value="F:phosphoric diester hydrolase activity"/>
    <property type="evidence" value="ECO:0007669"/>
    <property type="project" value="InterPro"/>
</dbReference>
<dbReference type="Gene3D" id="3.20.20.190">
    <property type="entry name" value="Phosphatidylinositol (PI) phosphodiesterase"/>
    <property type="match status" value="1"/>
</dbReference>
<protein>
    <recommendedName>
        <fullName evidence="1">GP-PDE domain-containing protein</fullName>
    </recommendedName>
</protein>
<dbReference type="EMBL" id="VNIP01000010">
    <property type="protein sequence ID" value="KAA1178714.1"/>
    <property type="molecule type" value="Genomic_DNA"/>
</dbReference>
<evidence type="ECO:0000313" key="3">
    <source>
        <dbReference type="Proteomes" id="UP000323608"/>
    </source>
</evidence>
<evidence type="ECO:0000313" key="2">
    <source>
        <dbReference type="EMBL" id="KAA1178714.1"/>
    </source>
</evidence>
<dbReference type="InterPro" id="IPR017946">
    <property type="entry name" value="PLC-like_Pdiesterase_TIM-brl"/>
</dbReference>
<dbReference type="OrthoDB" id="9787897at2"/>
<sequence>MEIKRLIVEIAARHVLGCFRSVVRIQLASPFLPALESPPYINRFAFTVCNCCSRAFLSWQSMDCRFRAPSRLHCRRSRHGSRVIRSSLRRPMTFSRGDFLMTLIASHRGGAHLWPENTRLAFSETAKLDVDLGEFDVHQTRDGKLVVHHDALIDRMTDGKGAIADFSYEELMRHIVIGSGGETIPTLMETIDIFGPSAVDLRLEIKTKADGSPYEGMEPRIVDELLATGMLTRTMVTSFALPRLEAFGLALDERGLNVGELLGFILLCSPQAAAQLGWNGIMAALRSAGLREIAVRADALDAEIMEFFRKGGVRVHGWAAHTEEAARAMFRLGVASFTSDRPDLAIAARRG</sequence>
<dbReference type="PANTHER" id="PTHR46211:SF14">
    <property type="entry name" value="GLYCEROPHOSPHODIESTER PHOSPHODIESTERASE"/>
    <property type="match status" value="1"/>
</dbReference>
<organism evidence="2 3">
    <name type="scientific">Rhizobium tropici</name>
    <dbReference type="NCBI Taxonomy" id="398"/>
    <lineage>
        <taxon>Bacteria</taxon>
        <taxon>Pseudomonadati</taxon>
        <taxon>Pseudomonadota</taxon>
        <taxon>Alphaproteobacteria</taxon>
        <taxon>Hyphomicrobiales</taxon>
        <taxon>Rhizobiaceae</taxon>
        <taxon>Rhizobium/Agrobacterium group</taxon>
        <taxon>Rhizobium</taxon>
    </lineage>
</organism>
<dbReference type="InterPro" id="IPR030395">
    <property type="entry name" value="GP_PDE_dom"/>
</dbReference>
<evidence type="ECO:0000259" key="1">
    <source>
        <dbReference type="PROSITE" id="PS51704"/>
    </source>
</evidence>
<dbReference type="Pfam" id="PF03009">
    <property type="entry name" value="GDPD"/>
    <property type="match status" value="1"/>
</dbReference>